<organism evidence="1">
    <name type="scientific">marine sediment metagenome</name>
    <dbReference type="NCBI Taxonomy" id="412755"/>
    <lineage>
        <taxon>unclassified sequences</taxon>
        <taxon>metagenomes</taxon>
        <taxon>ecological metagenomes</taxon>
    </lineage>
</organism>
<accession>X0XMN4</accession>
<protein>
    <submittedName>
        <fullName evidence="1">Uncharacterized protein</fullName>
    </submittedName>
</protein>
<evidence type="ECO:0000313" key="1">
    <source>
        <dbReference type="EMBL" id="GAG26226.1"/>
    </source>
</evidence>
<proteinExistence type="predicted"/>
<dbReference type="EMBL" id="BARS01030839">
    <property type="protein sequence ID" value="GAG26226.1"/>
    <property type="molecule type" value="Genomic_DNA"/>
</dbReference>
<sequence length="32" mass="3757">NVTYTSFRNRFMERLDFHALSFLANAFTDANS</sequence>
<name>X0XMN4_9ZZZZ</name>
<comment type="caution">
    <text evidence="1">The sequence shown here is derived from an EMBL/GenBank/DDBJ whole genome shotgun (WGS) entry which is preliminary data.</text>
</comment>
<dbReference type="AlphaFoldDB" id="X0XMN4"/>
<feature type="non-terminal residue" evidence="1">
    <location>
        <position position="1"/>
    </location>
</feature>
<reference evidence="1" key="1">
    <citation type="journal article" date="2014" name="Front. Microbiol.">
        <title>High frequency of phylogenetically diverse reductive dehalogenase-homologous genes in deep subseafloor sedimentary metagenomes.</title>
        <authorList>
            <person name="Kawai M."/>
            <person name="Futagami T."/>
            <person name="Toyoda A."/>
            <person name="Takaki Y."/>
            <person name="Nishi S."/>
            <person name="Hori S."/>
            <person name="Arai W."/>
            <person name="Tsubouchi T."/>
            <person name="Morono Y."/>
            <person name="Uchiyama I."/>
            <person name="Ito T."/>
            <person name="Fujiyama A."/>
            <person name="Inagaki F."/>
            <person name="Takami H."/>
        </authorList>
    </citation>
    <scope>NUCLEOTIDE SEQUENCE</scope>
    <source>
        <strain evidence="1">Expedition CK06-06</strain>
    </source>
</reference>
<gene>
    <name evidence="1" type="ORF">S01H1_48046</name>
</gene>